<dbReference type="STRING" id="50429.A0A2B4RLT7"/>
<gene>
    <name evidence="21" type="primary">C1galt1</name>
    <name evidence="21" type="ORF">AWC38_SpisGene18214</name>
</gene>
<comment type="subunit">
    <text evidence="5">Homodimer; disulfide-linked.</text>
</comment>
<dbReference type="PANTHER" id="PTHR23033">
    <property type="entry name" value="BETA1,3-GALACTOSYLTRANSFERASE"/>
    <property type="match status" value="1"/>
</dbReference>
<evidence type="ECO:0000256" key="13">
    <source>
        <dbReference type="ARBA" id="ARBA00022989"/>
    </source>
</evidence>
<evidence type="ECO:0000256" key="14">
    <source>
        <dbReference type="ARBA" id="ARBA00023136"/>
    </source>
</evidence>
<evidence type="ECO:0000256" key="9">
    <source>
        <dbReference type="ARBA" id="ARBA00022692"/>
    </source>
</evidence>
<comment type="pathway">
    <text evidence="3">Protein modification; protein glycosylation.</text>
</comment>
<dbReference type="SMART" id="SM00256">
    <property type="entry name" value="FBOX"/>
    <property type="match status" value="1"/>
</dbReference>
<evidence type="ECO:0000259" key="20">
    <source>
        <dbReference type="PROSITE" id="PS50181"/>
    </source>
</evidence>
<dbReference type="UniPathway" id="UPA00378"/>
<evidence type="ECO:0000256" key="6">
    <source>
        <dbReference type="ARBA" id="ARBA00012557"/>
    </source>
</evidence>
<dbReference type="Pfam" id="PF12937">
    <property type="entry name" value="F-box-like"/>
    <property type="match status" value="1"/>
</dbReference>
<comment type="subcellular location">
    <subcellularLocation>
        <location evidence="2">Membrane</location>
        <topology evidence="2">Single-pass type II membrane protein</topology>
    </subcellularLocation>
</comment>
<comment type="similarity">
    <text evidence="4">Belongs to the glycosyltransferase 31 family. Beta3-Gal-T subfamily.</text>
</comment>
<proteinExistence type="inferred from homology"/>
<keyword evidence="9" id="KW-0812">Transmembrane</keyword>
<comment type="cofactor">
    <cofactor evidence="1">
        <name>Mn(2+)</name>
        <dbReference type="ChEBI" id="CHEBI:29035"/>
    </cofactor>
</comment>
<keyword evidence="15" id="KW-1015">Disulfide bond</keyword>
<dbReference type="GO" id="GO:0030145">
    <property type="term" value="F:manganese ion binding"/>
    <property type="evidence" value="ECO:0007669"/>
    <property type="project" value="UniProtKB-ARBA"/>
</dbReference>
<evidence type="ECO:0000256" key="12">
    <source>
        <dbReference type="ARBA" id="ARBA00022968"/>
    </source>
</evidence>
<keyword evidence="7 21" id="KW-0328">Glycosyltransferase</keyword>
<dbReference type="OrthoDB" id="6018587at2759"/>
<evidence type="ECO:0000256" key="19">
    <source>
        <dbReference type="ARBA" id="ARBA00059245"/>
    </source>
</evidence>
<organism evidence="21 22">
    <name type="scientific">Stylophora pistillata</name>
    <name type="common">Smooth cauliflower coral</name>
    <dbReference type="NCBI Taxonomy" id="50429"/>
    <lineage>
        <taxon>Eukaryota</taxon>
        <taxon>Metazoa</taxon>
        <taxon>Cnidaria</taxon>
        <taxon>Anthozoa</taxon>
        <taxon>Hexacorallia</taxon>
        <taxon>Scleractinia</taxon>
        <taxon>Astrocoeniina</taxon>
        <taxon>Pocilloporidae</taxon>
        <taxon>Stylophora</taxon>
    </lineage>
</organism>
<dbReference type="Proteomes" id="UP000225706">
    <property type="component" value="Unassembled WGS sequence"/>
</dbReference>
<keyword evidence="8 21" id="KW-0808">Transferase</keyword>
<evidence type="ECO:0000256" key="3">
    <source>
        <dbReference type="ARBA" id="ARBA00004922"/>
    </source>
</evidence>
<evidence type="ECO:0000256" key="15">
    <source>
        <dbReference type="ARBA" id="ARBA00023157"/>
    </source>
</evidence>
<evidence type="ECO:0000313" key="21">
    <source>
        <dbReference type="EMBL" id="PFX17460.1"/>
    </source>
</evidence>
<evidence type="ECO:0000256" key="5">
    <source>
        <dbReference type="ARBA" id="ARBA00011748"/>
    </source>
</evidence>
<feature type="domain" description="F-box" evidence="20">
    <location>
        <begin position="1"/>
        <end position="44"/>
    </location>
</feature>
<evidence type="ECO:0000256" key="11">
    <source>
        <dbReference type="ARBA" id="ARBA00022741"/>
    </source>
</evidence>
<evidence type="ECO:0000256" key="4">
    <source>
        <dbReference type="ARBA" id="ARBA00006462"/>
    </source>
</evidence>
<dbReference type="Gene3D" id="3.90.550.50">
    <property type="match status" value="1"/>
</dbReference>
<evidence type="ECO:0000256" key="17">
    <source>
        <dbReference type="ARBA" id="ARBA00023211"/>
    </source>
</evidence>
<dbReference type="GO" id="GO:0000166">
    <property type="term" value="F:nucleotide binding"/>
    <property type="evidence" value="ECO:0007669"/>
    <property type="project" value="UniProtKB-KW"/>
</dbReference>
<reference evidence="22" key="1">
    <citation type="journal article" date="2017" name="bioRxiv">
        <title>Comparative analysis of the genomes of Stylophora pistillata and Acropora digitifera provides evidence for extensive differences between species of corals.</title>
        <authorList>
            <person name="Voolstra C.R."/>
            <person name="Li Y."/>
            <person name="Liew Y.J."/>
            <person name="Baumgarten S."/>
            <person name="Zoccola D."/>
            <person name="Flot J.-F."/>
            <person name="Tambutte S."/>
            <person name="Allemand D."/>
            <person name="Aranda M."/>
        </authorList>
    </citation>
    <scope>NUCLEOTIDE SEQUENCE [LARGE SCALE GENOMIC DNA]</scope>
</reference>
<dbReference type="InterPro" id="IPR036047">
    <property type="entry name" value="F-box-like_dom_sf"/>
</dbReference>
<dbReference type="SUPFAM" id="SSF81383">
    <property type="entry name" value="F-box domain"/>
    <property type="match status" value="1"/>
</dbReference>
<evidence type="ECO:0000256" key="16">
    <source>
        <dbReference type="ARBA" id="ARBA00023180"/>
    </source>
</evidence>
<comment type="caution">
    <text evidence="21">The sequence shown here is derived from an EMBL/GenBank/DDBJ whole genome shotgun (WGS) entry which is preliminary data.</text>
</comment>
<evidence type="ECO:0000256" key="1">
    <source>
        <dbReference type="ARBA" id="ARBA00001936"/>
    </source>
</evidence>
<dbReference type="AlphaFoldDB" id="A0A2B4RLT7"/>
<dbReference type="GO" id="GO:0016020">
    <property type="term" value="C:membrane"/>
    <property type="evidence" value="ECO:0007669"/>
    <property type="project" value="UniProtKB-SubCell"/>
</dbReference>
<evidence type="ECO:0000256" key="7">
    <source>
        <dbReference type="ARBA" id="ARBA00022676"/>
    </source>
</evidence>
<keyword evidence="17" id="KW-0464">Manganese</keyword>
<keyword evidence="11" id="KW-0547">Nucleotide-binding</keyword>
<evidence type="ECO:0000313" key="22">
    <source>
        <dbReference type="Proteomes" id="UP000225706"/>
    </source>
</evidence>
<dbReference type="PROSITE" id="PS50181">
    <property type="entry name" value="FBOX"/>
    <property type="match status" value="1"/>
</dbReference>
<evidence type="ECO:0000256" key="2">
    <source>
        <dbReference type="ARBA" id="ARBA00004606"/>
    </source>
</evidence>
<dbReference type="FunFam" id="3.90.550.50:FF:000017">
    <property type="entry name" value="Glycoprotein-N-acetylgalactosamine 3-beta-galactosyltransferase 1"/>
    <property type="match status" value="1"/>
</dbReference>
<dbReference type="PANTHER" id="PTHR23033:SF14">
    <property type="entry name" value="GLYCOPROTEIN-N-ACETYLGALACTOSAMINE 3-BETA-GALACTOSYLTRANSFERASE 1-RELATED"/>
    <property type="match status" value="1"/>
</dbReference>
<protein>
    <recommendedName>
        <fullName evidence="18">Glycoprotein-N-acetylgalactosamine 3-beta-galactosyltransferase 1</fullName>
        <ecNumber evidence="6">2.4.1.122</ecNumber>
    </recommendedName>
</protein>
<dbReference type="InterPro" id="IPR001810">
    <property type="entry name" value="F-box_dom"/>
</dbReference>
<keyword evidence="14" id="KW-0472">Membrane</keyword>
<dbReference type="EMBL" id="LSMT01000472">
    <property type="protein sequence ID" value="PFX17460.1"/>
    <property type="molecule type" value="Genomic_DNA"/>
</dbReference>
<keyword evidence="16" id="KW-0325">Glycoprotein</keyword>
<sequence length="516" mass="59542">MEFVGEDVLLIIFSFLDEKALCITSQVCRRWNNISNSNVLWKSHVRHLCKRRKIAAHLGRAEDWKTRFTQLITGRLYPRTSTKTEEKLSFDALRAMLVPVGAGKFVELTIRKKTPIREFVETHGFTYVLGKAFYQHSKGETISMKKNILLQEKSSGQLYEGKAVRELLGLTKGSFDWNIQPSNFDSRISEFYRVFVQSTSKEALQQFFVPEKVHEGDITHKMIYRGRNFKVDSPVDFNVDAKDHHHHLSLNKEALEELKKIRILCWVMTSPSTLHVKGKPVKETWGKRCNILLFMSSEADPKFPAIGLDVQEGRENLWSKTRAAWDYVYTHHLNDADWFIKADDDTYVIIENLRHFVSKRNPDEPYFLGRHFKTFGGYNSGGAGYVFSRETVRRFKKALGDTSICSTTSFAEDVEVGKCLNAVGVKPDQTRDSSGRETFMPLPPEHHLIPGYLPKDFWLWSYDRNPTKEGPECCSDHAITFHYINPNNMYVMEYMVYHLRPYGMVHDDHASAEGSG</sequence>
<dbReference type="Gene3D" id="1.20.1280.50">
    <property type="match status" value="1"/>
</dbReference>
<dbReference type="GO" id="GO:0016263">
    <property type="term" value="F:glycoprotein-N-acetylgalactosamine 3-beta-galactosyltransferase activity"/>
    <property type="evidence" value="ECO:0007669"/>
    <property type="project" value="UniProtKB-EC"/>
</dbReference>
<comment type="function">
    <text evidence="19">Glycosyltransferase that generates the core 1 O-glycan Gal-beta1-3GalNAc-alpha1-Ser/Thr (T antigen), which is a precursor for many extended O-glycans in glycoproteins.</text>
</comment>
<dbReference type="EC" id="2.4.1.122" evidence="6"/>
<evidence type="ECO:0000256" key="10">
    <source>
        <dbReference type="ARBA" id="ARBA00022723"/>
    </source>
</evidence>
<accession>A0A2B4RLT7</accession>
<evidence type="ECO:0000256" key="8">
    <source>
        <dbReference type="ARBA" id="ARBA00022679"/>
    </source>
</evidence>
<name>A0A2B4RLT7_STYPI</name>
<evidence type="ECO:0000256" key="18">
    <source>
        <dbReference type="ARBA" id="ARBA00040898"/>
    </source>
</evidence>
<dbReference type="InterPro" id="IPR026050">
    <property type="entry name" value="C1GALT1/C1GALT1_chp1"/>
</dbReference>
<keyword evidence="10" id="KW-0479">Metal-binding</keyword>
<dbReference type="InterPro" id="IPR003378">
    <property type="entry name" value="Fringe-like_glycosylTrfase"/>
</dbReference>
<dbReference type="Pfam" id="PF02434">
    <property type="entry name" value="Fringe"/>
    <property type="match status" value="1"/>
</dbReference>
<keyword evidence="13" id="KW-1133">Transmembrane helix</keyword>
<keyword evidence="22" id="KW-1185">Reference proteome</keyword>
<keyword evidence="12" id="KW-0735">Signal-anchor</keyword>